<evidence type="ECO:0000313" key="3">
    <source>
        <dbReference type="Proteomes" id="UP000294933"/>
    </source>
</evidence>
<accession>A0A4Y7QN94</accession>
<dbReference type="GO" id="GO:0030687">
    <property type="term" value="C:preribosome, large subunit precursor"/>
    <property type="evidence" value="ECO:0007669"/>
    <property type="project" value="TreeGrafter"/>
</dbReference>
<sequence>MKLSRRTPWANLAELDYVCNCIYADVSDLDAKQLAIDRLSAWSAITQLPHALEATLFLLTALVLDRTRGSGNLAGNAQVNVLPFRQAYASALIRLVNGLVDPLQIGAYARPIASIAAQIGLPAWLVDLRHAATHEDLPSLELLRTGAHDAMTWLLHNYFLPTLSPAPSENTSSLNSSSGPVIRPLSPLLKQYKALLKLTTRDASLASRHRPEITRCIRAIERWAGEAKVASTPAAAFGGWDADTQEGDMRERWALDRLCEELLARDGMVPVSPKKRVLSRRIFSPNSALLAIWYPLLQALHTHHLSLPAVLVFHIISTLLAPAPDDPFARRDLSRDMCLAGWVAWLVDTWGVGPKGEAAPENGEREHNNHVLRREDVVASLVTALGTDRPDIGLGARQVAEKLLDALCAKDPHLKDVASLLRPVTNGQPRQPVWSEEDARIMTERLTLFLSNPARSTSAAPSTHHGHHGGTTHLPGVDATNYMEVDVTPADTDNECSLPPGWKSVGKTSNWVPCPIGVFIAT</sequence>
<protein>
    <submittedName>
        <fullName evidence="2">Las1-domain-containing protein</fullName>
    </submittedName>
</protein>
<organism evidence="2 3">
    <name type="scientific">Rickenella mellea</name>
    <dbReference type="NCBI Taxonomy" id="50990"/>
    <lineage>
        <taxon>Eukaryota</taxon>
        <taxon>Fungi</taxon>
        <taxon>Dikarya</taxon>
        <taxon>Basidiomycota</taxon>
        <taxon>Agaricomycotina</taxon>
        <taxon>Agaricomycetes</taxon>
        <taxon>Hymenochaetales</taxon>
        <taxon>Rickenellaceae</taxon>
        <taxon>Rickenella</taxon>
    </lineage>
</organism>
<dbReference type="OrthoDB" id="10263222at2759"/>
<dbReference type="STRING" id="50990.A0A4Y7QN94"/>
<evidence type="ECO:0000313" key="2">
    <source>
        <dbReference type="EMBL" id="TDL28895.1"/>
    </source>
</evidence>
<dbReference type="AlphaFoldDB" id="A0A4Y7QN94"/>
<name>A0A4Y7QN94_9AGAM</name>
<dbReference type="Proteomes" id="UP000294933">
    <property type="component" value="Unassembled WGS sequence"/>
</dbReference>
<dbReference type="InterPro" id="IPR007174">
    <property type="entry name" value="Las1"/>
</dbReference>
<evidence type="ECO:0000256" key="1">
    <source>
        <dbReference type="SAM" id="MobiDB-lite"/>
    </source>
</evidence>
<dbReference type="VEuPathDB" id="FungiDB:BD410DRAFT_251095"/>
<gene>
    <name evidence="2" type="ORF">BD410DRAFT_251095</name>
</gene>
<proteinExistence type="predicted"/>
<keyword evidence="3" id="KW-1185">Reference proteome</keyword>
<dbReference type="PANTHER" id="PTHR15002:SF0">
    <property type="entry name" value="RIBOSOMAL BIOGENESIS PROTEIN LAS1L"/>
    <property type="match status" value="1"/>
</dbReference>
<dbReference type="PANTHER" id="PTHR15002">
    <property type="entry name" value="RIBOSOMAL BIOGENESIS PROTEIN LAS1L"/>
    <property type="match status" value="1"/>
</dbReference>
<dbReference type="GO" id="GO:0000460">
    <property type="term" value="P:maturation of 5.8S rRNA"/>
    <property type="evidence" value="ECO:0007669"/>
    <property type="project" value="TreeGrafter"/>
</dbReference>
<feature type="region of interest" description="Disordered" evidence="1">
    <location>
        <begin position="454"/>
        <end position="477"/>
    </location>
</feature>
<dbReference type="GO" id="GO:0004519">
    <property type="term" value="F:endonuclease activity"/>
    <property type="evidence" value="ECO:0007669"/>
    <property type="project" value="InterPro"/>
</dbReference>
<dbReference type="Pfam" id="PF04031">
    <property type="entry name" value="Las1"/>
    <property type="match status" value="1"/>
</dbReference>
<dbReference type="EMBL" id="ML170157">
    <property type="protein sequence ID" value="TDL28895.1"/>
    <property type="molecule type" value="Genomic_DNA"/>
</dbReference>
<dbReference type="GO" id="GO:0000470">
    <property type="term" value="P:maturation of LSU-rRNA"/>
    <property type="evidence" value="ECO:0007669"/>
    <property type="project" value="TreeGrafter"/>
</dbReference>
<reference evidence="2 3" key="1">
    <citation type="submission" date="2018-06" db="EMBL/GenBank/DDBJ databases">
        <title>A transcriptomic atlas of mushroom development highlights an independent origin of complex multicellularity.</title>
        <authorList>
            <consortium name="DOE Joint Genome Institute"/>
            <person name="Krizsan K."/>
            <person name="Almasi E."/>
            <person name="Merenyi Z."/>
            <person name="Sahu N."/>
            <person name="Viragh M."/>
            <person name="Koszo T."/>
            <person name="Mondo S."/>
            <person name="Kiss B."/>
            <person name="Balint B."/>
            <person name="Kues U."/>
            <person name="Barry K."/>
            <person name="Hegedus J.C."/>
            <person name="Henrissat B."/>
            <person name="Johnson J."/>
            <person name="Lipzen A."/>
            <person name="Ohm R."/>
            <person name="Nagy I."/>
            <person name="Pangilinan J."/>
            <person name="Yan J."/>
            <person name="Xiong Y."/>
            <person name="Grigoriev I.V."/>
            <person name="Hibbett D.S."/>
            <person name="Nagy L.G."/>
        </authorList>
    </citation>
    <scope>NUCLEOTIDE SEQUENCE [LARGE SCALE GENOMIC DNA]</scope>
    <source>
        <strain evidence="2 3">SZMC22713</strain>
    </source>
</reference>
<dbReference type="GO" id="GO:0090730">
    <property type="term" value="C:Las1 complex"/>
    <property type="evidence" value="ECO:0007669"/>
    <property type="project" value="InterPro"/>
</dbReference>